<accession>A0A0G8AYF1</accession>
<evidence type="ECO:0000256" key="2">
    <source>
        <dbReference type="ARBA" id="ARBA00022730"/>
    </source>
</evidence>
<evidence type="ECO:0000256" key="4">
    <source>
        <dbReference type="ARBA" id="ARBA00022980"/>
    </source>
</evidence>
<dbReference type="Gene3D" id="1.20.58.110">
    <property type="entry name" value="Ribosomal protein S20"/>
    <property type="match status" value="1"/>
</dbReference>
<proteinExistence type="inferred from homology"/>
<dbReference type="InterPro" id="IPR036510">
    <property type="entry name" value="Ribosomal_bS20_sf"/>
</dbReference>
<reference evidence="8 9" key="2">
    <citation type="submission" date="2015-05" db="EMBL/GenBank/DDBJ databases">
        <title>Lifestyle Evolution in Cyanobacterial Symbionts of Sponges.</title>
        <authorList>
            <person name="Burgsdorf I."/>
            <person name="Slaby B.M."/>
            <person name="Handley K.M."/>
            <person name="Haber M."/>
            <person name="Blom J."/>
            <person name="Marshall C.W."/>
            <person name="Gilbert J.A."/>
            <person name="Hentschel U."/>
            <person name="Steindler L."/>
        </authorList>
    </citation>
    <scope>NUCLEOTIDE SEQUENCE [LARGE SCALE GENOMIC DNA]</scope>
    <source>
        <strain evidence="8">15L</strain>
    </source>
</reference>
<dbReference type="InterPro" id="IPR002583">
    <property type="entry name" value="Ribosomal_bS20"/>
</dbReference>
<keyword evidence="5 7" id="KW-0687">Ribonucleoprotein</keyword>
<evidence type="ECO:0000256" key="6">
    <source>
        <dbReference type="ARBA" id="ARBA00035136"/>
    </source>
</evidence>
<dbReference type="PANTHER" id="PTHR33398">
    <property type="entry name" value="30S RIBOSOMAL PROTEIN S20"/>
    <property type="match status" value="1"/>
</dbReference>
<evidence type="ECO:0000313" key="8">
    <source>
        <dbReference type="EMBL" id="KKZ14350.1"/>
    </source>
</evidence>
<comment type="caution">
    <text evidence="8">The sequence shown here is derived from an EMBL/GenBank/DDBJ whole genome shotgun (WGS) entry which is preliminary data.</text>
</comment>
<dbReference type="SUPFAM" id="SSF46992">
    <property type="entry name" value="Ribosomal protein S20"/>
    <property type="match status" value="1"/>
</dbReference>
<dbReference type="HAMAP" id="MF_00500">
    <property type="entry name" value="Ribosomal_bS20"/>
    <property type="match status" value="1"/>
</dbReference>
<dbReference type="GO" id="GO:0005829">
    <property type="term" value="C:cytosol"/>
    <property type="evidence" value="ECO:0007669"/>
    <property type="project" value="TreeGrafter"/>
</dbReference>
<dbReference type="GO" id="GO:0070181">
    <property type="term" value="F:small ribosomal subunit rRNA binding"/>
    <property type="evidence" value="ECO:0007669"/>
    <property type="project" value="TreeGrafter"/>
</dbReference>
<organism evidence="8 9">
    <name type="scientific">Candidatus Synechococcus spongiarum 15L</name>
    <dbReference type="NCBI Taxonomy" id="1608419"/>
    <lineage>
        <taxon>Bacteria</taxon>
        <taxon>Bacillati</taxon>
        <taxon>Cyanobacteriota</taxon>
        <taxon>Cyanophyceae</taxon>
        <taxon>Synechococcales</taxon>
        <taxon>Synechococcaceae</taxon>
        <taxon>Synechococcus</taxon>
    </lineage>
</organism>
<reference evidence="8 9" key="1">
    <citation type="submission" date="2015-02" db="EMBL/GenBank/DDBJ databases">
        <authorList>
            <person name="Slaby B."/>
            <person name="Hentschel U."/>
        </authorList>
    </citation>
    <scope>NUCLEOTIDE SEQUENCE [LARGE SCALE GENOMIC DNA]</scope>
    <source>
        <strain evidence="8">15L</strain>
    </source>
</reference>
<dbReference type="AlphaFoldDB" id="A0A0G8AYF1"/>
<dbReference type="Proteomes" id="UP000035037">
    <property type="component" value="Unassembled WGS sequence"/>
</dbReference>
<protein>
    <recommendedName>
        <fullName evidence="6 7">Small ribosomal subunit protein bS20</fullName>
    </recommendedName>
</protein>
<dbReference type="PATRIC" id="fig|1608419.3.peg.1540"/>
<evidence type="ECO:0000313" key="9">
    <source>
        <dbReference type="Proteomes" id="UP000035037"/>
    </source>
</evidence>
<dbReference type="NCBIfam" id="TIGR00029">
    <property type="entry name" value="S20"/>
    <property type="match status" value="1"/>
</dbReference>
<keyword evidence="2 7" id="KW-0699">rRNA-binding</keyword>
<gene>
    <name evidence="7" type="primary">rpsT</name>
    <name evidence="7" type="synonym">rps20</name>
    <name evidence="8" type="ORF">TQ37_01380</name>
</gene>
<dbReference type="EMBL" id="JYFQ01000029">
    <property type="protein sequence ID" value="KKZ14350.1"/>
    <property type="molecule type" value="Genomic_DNA"/>
</dbReference>
<comment type="function">
    <text evidence="7">Binds directly to 16S ribosomal RNA.</text>
</comment>
<dbReference type="GO" id="GO:0006412">
    <property type="term" value="P:translation"/>
    <property type="evidence" value="ECO:0007669"/>
    <property type="project" value="UniProtKB-UniRule"/>
</dbReference>
<comment type="similarity">
    <text evidence="1 7">Belongs to the bacterial ribosomal protein bS20 family.</text>
</comment>
<sequence length="105" mass="11502">MANIKSAKKRIATSERNRLRNRMYNAGVRTLVKKCLGACTDYGTHPDEAGRERLTISVRAAFSRIDKAVKRGVLHRNAAAHQKSRLSQAVKHALEPALPAPSANG</sequence>
<dbReference type="GO" id="GO:0015935">
    <property type="term" value="C:small ribosomal subunit"/>
    <property type="evidence" value="ECO:0007669"/>
    <property type="project" value="TreeGrafter"/>
</dbReference>
<dbReference type="PANTHER" id="PTHR33398:SF1">
    <property type="entry name" value="SMALL RIBOSOMAL SUBUNIT PROTEIN BS20C"/>
    <property type="match status" value="1"/>
</dbReference>
<keyword evidence="4 7" id="KW-0689">Ribosomal protein</keyword>
<evidence type="ECO:0000256" key="3">
    <source>
        <dbReference type="ARBA" id="ARBA00022884"/>
    </source>
</evidence>
<dbReference type="STRING" id="431041.FLM9_1302"/>
<dbReference type="GO" id="GO:0003735">
    <property type="term" value="F:structural constituent of ribosome"/>
    <property type="evidence" value="ECO:0007669"/>
    <property type="project" value="InterPro"/>
</dbReference>
<dbReference type="Pfam" id="PF01649">
    <property type="entry name" value="Ribosomal_S20p"/>
    <property type="match status" value="1"/>
</dbReference>
<evidence type="ECO:0000256" key="5">
    <source>
        <dbReference type="ARBA" id="ARBA00023274"/>
    </source>
</evidence>
<name>A0A0G8AYF1_9SYNE</name>
<evidence type="ECO:0000256" key="1">
    <source>
        <dbReference type="ARBA" id="ARBA00007634"/>
    </source>
</evidence>
<keyword evidence="3 7" id="KW-0694">RNA-binding</keyword>
<evidence type="ECO:0000256" key="7">
    <source>
        <dbReference type="HAMAP-Rule" id="MF_00500"/>
    </source>
</evidence>